<dbReference type="Proteomes" id="UP000792457">
    <property type="component" value="Unassembled WGS sequence"/>
</dbReference>
<name>A0A8K0P5C0_LADFU</name>
<evidence type="ECO:0000256" key="1">
    <source>
        <dbReference type="SAM" id="MobiDB-lite"/>
    </source>
</evidence>
<evidence type="ECO:0000313" key="4">
    <source>
        <dbReference type="Proteomes" id="UP000792457"/>
    </source>
</evidence>
<dbReference type="EMBL" id="KZ308662">
    <property type="protein sequence ID" value="KAG8232863.1"/>
    <property type="molecule type" value="Genomic_DNA"/>
</dbReference>
<proteinExistence type="predicted"/>
<feature type="region of interest" description="Disordered" evidence="1">
    <location>
        <begin position="125"/>
        <end position="154"/>
    </location>
</feature>
<accession>A0A8K0P5C0</accession>
<reference evidence="3" key="2">
    <citation type="submission" date="2017-10" db="EMBL/GenBank/DDBJ databases">
        <title>Ladona fulva Genome sequencing and assembly.</title>
        <authorList>
            <person name="Murali S."/>
            <person name="Richards S."/>
            <person name="Bandaranaike D."/>
            <person name="Bellair M."/>
            <person name="Blankenburg K."/>
            <person name="Chao H."/>
            <person name="Dinh H."/>
            <person name="Doddapaneni H."/>
            <person name="Dugan-Rocha S."/>
            <person name="Elkadiri S."/>
            <person name="Gnanaolivu R."/>
            <person name="Hernandez B."/>
            <person name="Skinner E."/>
            <person name="Javaid M."/>
            <person name="Lee S."/>
            <person name="Li M."/>
            <person name="Ming W."/>
            <person name="Munidasa M."/>
            <person name="Muniz J."/>
            <person name="Nguyen L."/>
            <person name="Hughes D."/>
            <person name="Osuji N."/>
            <person name="Pu L.-L."/>
            <person name="Puazo M."/>
            <person name="Qu C."/>
            <person name="Quiroz J."/>
            <person name="Raj R."/>
            <person name="Weissenberger G."/>
            <person name="Xin Y."/>
            <person name="Zou X."/>
            <person name="Han Y."/>
            <person name="Worley K."/>
            <person name="Muzny D."/>
            <person name="Gibbs R."/>
        </authorList>
    </citation>
    <scope>NUCLEOTIDE SEQUENCE</scope>
    <source>
        <strain evidence="3">Sampled in the wild</strain>
    </source>
</reference>
<comment type="caution">
    <text evidence="3">The sequence shown here is derived from an EMBL/GenBank/DDBJ whole genome shotgun (WGS) entry which is preliminary data.</text>
</comment>
<sequence>MSPILISSFVFALVSFFLSHPFLAEQTDFPLSFHPCRSAASKAAVLAKVTQREGIGDEWVRFTMTVQAVFKKARSSSNSATTGGGESSRLIKRGTASLWVRVRDLACKCPKVKTNKALKRQQKILPHLGQRGGGRRDRWHSGGRTRSRLGSGSPLHCDRVEGRMAQEDAPLPETGAEMQVKRWKGVGGVAEGLSEAFEQGKRPH</sequence>
<dbReference type="OrthoDB" id="5984158at2759"/>
<evidence type="ECO:0000313" key="3">
    <source>
        <dbReference type="EMBL" id="KAG8232863.1"/>
    </source>
</evidence>
<evidence type="ECO:0000256" key="2">
    <source>
        <dbReference type="SAM" id="SignalP"/>
    </source>
</evidence>
<protein>
    <submittedName>
        <fullName evidence="3">Uncharacterized protein</fullName>
    </submittedName>
</protein>
<feature type="signal peptide" evidence="2">
    <location>
        <begin position="1"/>
        <end position="24"/>
    </location>
</feature>
<dbReference type="SUPFAM" id="SSF50242">
    <property type="entry name" value="TIMP-like"/>
    <property type="match status" value="1"/>
</dbReference>
<gene>
    <name evidence="3" type="ORF">J437_LFUL015352</name>
</gene>
<organism evidence="3 4">
    <name type="scientific">Ladona fulva</name>
    <name type="common">Scarce chaser dragonfly</name>
    <name type="synonym">Libellula fulva</name>
    <dbReference type="NCBI Taxonomy" id="123851"/>
    <lineage>
        <taxon>Eukaryota</taxon>
        <taxon>Metazoa</taxon>
        <taxon>Ecdysozoa</taxon>
        <taxon>Arthropoda</taxon>
        <taxon>Hexapoda</taxon>
        <taxon>Insecta</taxon>
        <taxon>Pterygota</taxon>
        <taxon>Palaeoptera</taxon>
        <taxon>Odonata</taxon>
        <taxon>Epiprocta</taxon>
        <taxon>Anisoptera</taxon>
        <taxon>Libelluloidea</taxon>
        <taxon>Libellulidae</taxon>
        <taxon>Ladona</taxon>
    </lineage>
</organism>
<feature type="chain" id="PRO_5035426838" evidence="2">
    <location>
        <begin position="25"/>
        <end position="204"/>
    </location>
</feature>
<dbReference type="AlphaFoldDB" id="A0A8K0P5C0"/>
<keyword evidence="2" id="KW-0732">Signal</keyword>
<dbReference type="InterPro" id="IPR008993">
    <property type="entry name" value="TIMP-like_OB-fold"/>
</dbReference>
<reference evidence="3" key="1">
    <citation type="submission" date="2013-04" db="EMBL/GenBank/DDBJ databases">
        <authorList>
            <person name="Qu J."/>
            <person name="Murali S.C."/>
            <person name="Bandaranaike D."/>
            <person name="Bellair M."/>
            <person name="Blankenburg K."/>
            <person name="Chao H."/>
            <person name="Dinh H."/>
            <person name="Doddapaneni H."/>
            <person name="Downs B."/>
            <person name="Dugan-Rocha S."/>
            <person name="Elkadiri S."/>
            <person name="Gnanaolivu R.D."/>
            <person name="Hernandez B."/>
            <person name="Javaid M."/>
            <person name="Jayaseelan J.C."/>
            <person name="Lee S."/>
            <person name="Li M."/>
            <person name="Ming W."/>
            <person name="Munidasa M."/>
            <person name="Muniz J."/>
            <person name="Nguyen L."/>
            <person name="Ongeri F."/>
            <person name="Osuji N."/>
            <person name="Pu L.-L."/>
            <person name="Puazo M."/>
            <person name="Qu C."/>
            <person name="Quiroz J."/>
            <person name="Raj R."/>
            <person name="Weissenberger G."/>
            <person name="Xin Y."/>
            <person name="Zou X."/>
            <person name="Han Y."/>
            <person name="Richards S."/>
            <person name="Worley K."/>
            <person name="Muzny D."/>
            <person name="Gibbs R."/>
        </authorList>
    </citation>
    <scope>NUCLEOTIDE SEQUENCE</scope>
    <source>
        <strain evidence="3">Sampled in the wild</strain>
    </source>
</reference>
<keyword evidence="4" id="KW-1185">Reference proteome</keyword>